<keyword evidence="9" id="KW-1185">Reference proteome</keyword>
<feature type="domain" description="Response regulatory" evidence="7">
    <location>
        <begin position="2"/>
        <end position="121"/>
    </location>
</feature>
<dbReference type="InterPro" id="IPR011006">
    <property type="entry name" value="CheY-like_superfamily"/>
</dbReference>
<evidence type="ECO:0000256" key="2">
    <source>
        <dbReference type="ARBA" id="ARBA00023012"/>
    </source>
</evidence>
<keyword evidence="4" id="KW-0238">DNA-binding</keyword>
<dbReference type="OrthoDB" id="7326651at2"/>
<keyword evidence="2" id="KW-0902">Two-component regulatory system</keyword>
<sequence>MRILAVDDDNLVLELLAATLEEAGHSDLVLETSAYKALGLLDAAEPPVDCILLDIQMPEMDGIELCQEIRKKPAYSKTPIIMITAMSQKAYIDRAFAAGATDYVTKPFDSVELVSRVGMAWRLHKSEQDIQNGLIREADLRAEKERDSFVNLRAPIALAAVEGVIGFAAMKNYLRQLSQGGLITSHILAFHIDQIEKLYAHFSPTEFKDLLGQIADAILDGLPFDERLLSYAGNGTFVTLAHGVYTHKPKTLELAIQSELAALKLVDHNGAPLKITASVGKHLRVGVIRVGNNTAEALHAAVRSAEQASEQNVLDAQTQTVLSTHREALPGTQWRFSKLFSTGRK</sequence>
<proteinExistence type="predicted"/>
<dbReference type="InterPro" id="IPR039420">
    <property type="entry name" value="WalR-like"/>
</dbReference>
<dbReference type="Gene3D" id="3.40.50.2300">
    <property type="match status" value="1"/>
</dbReference>
<dbReference type="GO" id="GO:0005829">
    <property type="term" value="C:cytosol"/>
    <property type="evidence" value="ECO:0007669"/>
    <property type="project" value="TreeGrafter"/>
</dbReference>
<organism evidence="8 9">
    <name type="scientific">Thalassovita taeanensis</name>
    <dbReference type="NCBI Taxonomy" id="657014"/>
    <lineage>
        <taxon>Bacteria</taxon>
        <taxon>Pseudomonadati</taxon>
        <taxon>Pseudomonadota</taxon>
        <taxon>Alphaproteobacteria</taxon>
        <taxon>Rhodobacterales</taxon>
        <taxon>Roseobacteraceae</taxon>
        <taxon>Thalassovita</taxon>
    </lineage>
</organism>
<dbReference type="SMART" id="SM00448">
    <property type="entry name" value="REC"/>
    <property type="match status" value="1"/>
</dbReference>
<dbReference type="STRING" id="657014.SAMN04488092_103113"/>
<evidence type="ECO:0000256" key="5">
    <source>
        <dbReference type="ARBA" id="ARBA00023163"/>
    </source>
</evidence>
<keyword evidence="1 6" id="KW-0597">Phosphoprotein</keyword>
<evidence type="ECO:0000313" key="8">
    <source>
        <dbReference type="EMBL" id="SEP95817.1"/>
    </source>
</evidence>
<accession>A0A1H9C4C2</accession>
<name>A0A1H9C4C2_9RHOB</name>
<dbReference type="InterPro" id="IPR001789">
    <property type="entry name" value="Sig_transdc_resp-reg_receiver"/>
</dbReference>
<dbReference type="GO" id="GO:0006355">
    <property type="term" value="P:regulation of DNA-templated transcription"/>
    <property type="evidence" value="ECO:0007669"/>
    <property type="project" value="TreeGrafter"/>
</dbReference>
<keyword evidence="5" id="KW-0804">Transcription</keyword>
<dbReference type="GO" id="GO:0000976">
    <property type="term" value="F:transcription cis-regulatory region binding"/>
    <property type="evidence" value="ECO:0007669"/>
    <property type="project" value="TreeGrafter"/>
</dbReference>
<reference evidence="8 9" key="1">
    <citation type="submission" date="2016-10" db="EMBL/GenBank/DDBJ databases">
        <authorList>
            <person name="de Groot N.N."/>
        </authorList>
    </citation>
    <scope>NUCLEOTIDE SEQUENCE [LARGE SCALE GENOMIC DNA]</scope>
    <source>
        <strain evidence="8 9">DSM 22007</strain>
    </source>
</reference>
<dbReference type="PROSITE" id="PS50110">
    <property type="entry name" value="RESPONSE_REGULATORY"/>
    <property type="match status" value="1"/>
</dbReference>
<evidence type="ECO:0000256" key="6">
    <source>
        <dbReference type="PROSITE-ProRule" id="PRU00169"/>
    </source>
</evidence>
<dbReference type="PANTHER" id="PTHR48111">
    <property type="entry name" value="REGULATOR OF RPOS"/>
    <property type="match status" value="1"/>
</dbReference>
<evidence type="ECO:0000256" key="3">
    <source>
        <dbReference type="ARBA" id="ARBA00023015"/>
    </source>
</evidence>
<dbReference type="Pfam" id="PF00072">
    <property type="entry name" value="Response_reg"/>
    <property type="match status" value="1"/>
</dbReference>
<dbReference type="EMBL" id="FOEP01000003">
    <property type="protein sequence ID" value="SEP95817.1"/>
    <property type="molecule type" value="Genomic_DNA"/>
</dbReference>
<dbReference type="RefSeq" id="WP_090268836.1">
    <property type="nucleotide sequence ID" value="NZ_FOEP01000003.1"/>
</dbReference>
<evidence type="ECO:0000256" key="4">
    <source>
        <dbReference type="ARBA" id="ARBA00023125"/>
    </source>
</evidence>
<dbReference type="SUPFAM" id="SSF52172">
    <property type="entry name" value="CheY-like"/>
    <property type="match status" value="1"/>
</dbReference>
<dbReference type="AlphaFoldDB" id="A0A1H9C4C2"/>
<dbReference type="Proteomes" id="UP000198634">
    <property type="component" value="Unassembled WGS sequence"/>
</dbReference>
<keyword evidence="3" id="KW-0805">Transcription regulation</keyword>
<gene>
    <name evidence="8" type="ORF">SAMN04488092_103113</name>
</gene>
<dbReference type="PANTHER" id="PTHR48111:SF1">
    <property type="entry name" value="TWO-COMPONENT RESPONSE REGULATOR ORR33"/>
    <property type="match status" value="1"/>
</dbReference>
<dbReference type="GO" id="GO:0032993">
    <property type="term" value="C:protein-DNA complex"/>
    <property type="evidence" value="ECO:0007669"/>
    <property type="project" value="TreeGrafter"/>
</dbReference>
<dbReference type="GO" id="GO:0000156">
    <property type="term" value="F:phosphorelay response regulator activity"/>
    <property type="evidence" value="ECO:0007669"/>
    <property type="project" value="TreeGrafter"/>
</dbReference>
<evidence type="ECO:0000313" key="9">
    <source>
        <dbReference type="Proteomes" id="UP000198634"/>
    </source>
</evidence>
<evidence type="ECO:0000256" key="1">
    <source>
        <dbReference type="ARBA" id="ARBA00022553"/>
    </source>
</evidence>
<feature type="modified residue" description="4-aspartylphosphate" evidence="6">
    <location>
        <position position="54"/>
    </location>
</feature>
<protein>
    <submittedName>
        <fullName evidence="8">Response regulator receiver domain-containing protein</fullName>
    </submittedName>
</protein>
<evidence type="ECO:0000259" key="7">
    <source>
        <dbReference type="PROSITE" id="PS50110"/>
    </source>
</evidence>